<gene>
    <name evidence="2" type="ORF">GCM10018793_32820</name>
</gene>
<dbReference type="AlphaFoldDB" id="A0A919G7P7"/>
<dbReference type="EMBL" id="BNCD01000008">
    <property type="protein sequence ID" value="GHH79613.1"/>
    <property type="molecule type" value="Genomic_DNA"/>
</dbReference>
<dbReference type="Proteomes" id="UP000603708">
    <property type="component" value="Unassembled WGS sequence"/>
</dbReference>
<protein>
    <submittedName>
        <fullName evidence="2">Uncharacterized protein</fullName>
    </submittedName>
</protein>
<evidence type="ECO:0000256" key="1">
    <source>
        <dbReference type="SAM" id="MobiDB-lite"/>
    </source>
</evidence>
<name>A0A919G7P7_9ACTN</name>
<reference evidence="2" key="1">
    <citation type="journal article" date="2014" name="Int. J. Syst. Evol. Microbiol.">
        <title>Complete genome sequence of Corynebacterium casei LMG S-19264T (=DSM 44701T), isolated from a smear-ripened cheese.</title>
        <authorList>
            <consortium name="US DOE Joint Genome Institute (JGI-PGF)"/>
            <person name="Walter F."/>
            <person name="Albersmeier A."/>
            <person name="Kalinowski J."/>
            <person name="Ruckert C."/>
        </authorList>
    </citation>
    <scope>NUCLEOTIDE SEQUENCE</scope>
    <source>
        <strain evidence="2">JCM 5069</strain>
    </source>
</reference>
<evidence type="ECO:0000313" key="2">
    <source>
        <dbReference type="EMBL" id="GHH79613.1"/>
    </source>
</evidence>
<feature type="region of interest" description="Disordered" evidence="1">
    <location>
        <begin position="22"/>
        <end position="135"/>
    </location>
</feature>
<evidence type="ECO:0000313" key="3">
    <source>
        <dbReference type="Proteomes" id="UP000603708"/>
    </source>
</evidence>
<accession>A0A919G7P7</accession>
<comment type="caution">
    <text evidence="2">The sequence shown here is derived from an EMBL/GenBank/DDBJ whole genome shotgun (WGS) entry which is preliminary data.</text>
</comment>
<keyword evidence="3" id="KW-1185">Reference proteome</keyword>
<proteinExistence type="predicted"/>
<organism evidence="2 3">
    <name type="scientific">Streptomyces sulfonofaciens</name>
    <dbReference type="NCBI Taxonomy" id="68272"/>
    <lineage>
        <taxon>Bacteria</taxon>
        <taxon>Bacillati</taxon>
        <taxon>Actinomycetota</taxon>
        <taxon>Actinomycetes</taxon>
        <taxon>Kitasatosporales</taxon>
        <taxon>Streptomycetaceae</taxon>
        <taxon>Streptomyces</taxon>
    </lineage>
</organism>
<sequence length="135" mass="14804">MKSQVNNREETIRGPYNSVIEVSMRGLRPPPHSGTGRRWASENGRRGRQGACRTLPGRAEGGGAAACSRPRGGGERAGYRRGVRGGIHAQSVHALPEIPPAARRGRDGGSPAPDPRERRNAFRPRRRPPPNRYRE</sequence>
<reference evidence="2" key="2">
    <citation type="submission" date="2020-09" db="EMBL/GenBank/DDBJ databases">
        <authorList>
            <person name="Sun Q."/>
            <person name="Ohkuma M."/>
        </authorList>
    </citation>
    <scope>NUCLEOTIDE SEQUENCE</scope>
    <source>
        <strain evidence="2">JCM 5069</strain>
    </source>
</reference>